<accession>A2BVC0</accession>
<evidence type="ECO:0000256" key="1">
    <source>
        <dbReference type="SAM" id="Phobius"/>
    </source>
</evidence>
<organism evidence="2 3">
    <name type="scientific">Prochlorococcus marinus (strain MIT 9515)</name>
    <dbReference type="NCBI Taxonomy" id="167542"/>
    <lineage>
        <taxon>Bacteria</taxon>
        <taxon>Bacillati</taxon>
        <taxon>Cyanobacteriota</taxon>
        <taxon>Cyanophyceae</taxon>
        <taxon>Synechococcales</taxon>
        <taxon>Prochlorococcaceae</taxon>
        <taxon>Prochlorococcus</taxon>
    </lineage>
</organism>
<dbReference type="AlphaFoldDB" id="A2BVC0"/>
<name>A2BVC0_PROM5</name>
<proteinExistence type="predicted"/>
<dbReference type="HOGENOM" id="CLU_3083516_0_0_3"/>
<reference evidence="2 3" key="1">
    <citation type="journal article" date="2007" name="PLoS Genet.">
        <title>Patterns and implications of gene gain and loss in the evolution of Prochlorococcus.</title>
        <authorList>
            <person name="Kettler G.C."/>
            <person name="Martiny A.C."/>
            <person name="Huang K."/>
            <person name="Zucker J."/>
            <person name="Coleman M.L."/>
            <person name="Rodrigue S."/>
            <person name="Chen F."/>
            <person name="Lapidus A."/>
            <person name="Ferriera S."/>
            <person name="Johnson J."/>
            <person name="Steglich C."/>
            <person name="Church G.M."/>
            <person name="Richardson P."/>
            <person name="Chisholm S.W."/>
        </authorList>
    </citation>
    <scope>NUCLEOTIDE SEQUENCE [LARGE SCALE GENOMIC DNA]</scope>
    <source>
        <strain evidence="2 3">MIT 9515</strain>
    </source>
</reference>
<keyword evidence="1" id="KW-0472">Membrane</keyword>
<feature type="transmembrane region" description="Helical" evidence="1">
    <location>
        <begin position="31"/>
        <end position="50"/>
    </location>
</feature>
<keyword evidence="1" id="KW-1133">Transmembrane helix</keyword>
<dbReference type="Proteomes" id="UP000001589">
    <property type="component" value="Chromosome"/>
</dbReference>
<gene>
    <name evidence="2" type="ordered locus">P9515_05221</name>
</gene>
<evidence type="ECO:0000313" key="3">
    <source>
        <dbReference type="Proteomes" id="UP000001589"/>
    </source>
</evidence>
<dbReference type="KEGG" id="pmc:P9515_05221"/>
<keyword evidence="1" id="KW-0812">Transmembrane</keyword>
<dbReference type="EMBL" id="CP000552">
    <property type="protein sequence ID" value="ABM71731.1"/>
    <property type="molecule type" value="Genomic_DNA"/>
</dbReference>
<sequence length="52" mass="6341">MIKFPILFKEELFIELLSELLEFISFKAIDFFSIIVIYIYLSTLIDYLFLKR</sequence>
<protein>
    <submittedName>
        <fullName evidence="2">Uncharacterized protein</fullName>
    </submittedName>
</protein>
<evidence type="ECO:0000313" key="2">
    <source>
        <dbReference type="EMBL" id="ABM71731.1"/>
    </source>
</evidence>